<dbReference type="Gene3D" id="3.40.50.20">
    <property type="match status" value="1"/>
</dbReference>
<dbReference type="PANTHER" id="PTHR43585">
    <property type="entry name" value="FUMIPYRROLE BIOSYNTHESIS PROTEIN C"/>
    <property type="match status" value="1"/>
</dbReference>
<evidence type="ECO:0000256" key="2">
    <source>
        <dbReference type="ARBA" id="ARBA00022741"/>
    </source>
</evidence>
<accession>A0A2W2GR39</accession>
<name>A0A2W2GR39_9ACTN</name>
<dbReference type="AlphaFoldDB" id="A0A2W2GR39"/>
<dbReference type="GO" id="GO:0016874">
    <property type="term" value="F:ligase activity"/>
    <property type="evidence" value="ECO:0007669"/>
    <property type="project" value="UniProtKB-KW"/>
</dbReference>
<protein>
    <submittedName>
        <fullName evidence="6">NikS protein</fullName>
    </submittedName>
</protein>
<evidence type="ECO:0000313" key="7">
    <source>
        <dbReference type="Proteomes" id="UP000248544"/>
    </source>
</evidence>
<reference evidence="6 7" key="1">
    <citation type="submission" date="2018-01" db="EMBL/GenBank/DDBJ databases">
        <title>Draft genome sequence of Sphaerisporangium sp. 7K107.</title>
        <authorList>
            <person name="Sahin N."/>
            <person name="Saygin H."/>
            <person name="Ay H."/>
        </authorList>
    </citation>
    <scope>NUCLEOTIDE SEQUENCE [LARGE SCALE GENOMIC DNA]</scope>
    <source>
        <strain evidence="6 7">7K107</strain>
    </source>
</reference>
<dbReference type="PROSITE" id="PS50975">
    <property type="entry name" value="ATP_GRASP"/>
    <property type="match status" value="1"/>
</dbReference>
<keyword evidence="1" id="KW-0436">Ligase</keyword>
<proteinExistence type="predicted"/>
<keyword evidence="7" id="KW-1185">Reference proteome</keyword>
<gene>
    <name evidence="6" type="ORF">C1I98_09465</name>
</gene>
<evidence type="ECO:0000313" key="6">
    <source>
        <dbReference type="EMBL" id="PZG50991.1"/>
    </source>
</evidence>
<dbReference type="Proteomes" id="UP000248544">
    <property type="component" value="Unassembled WGS sequence"/>
</dbReference>
<dbReference type="RefSeq" id="WP_111166704.1">
    <property type="nucleotide sequence ID" value="NZ_POUA01000051.1"/>
</dbReference>
<keyword evidence="3 4" id="KW-0067">ATP-binding</keyword>
<dbReference type="Gene3D" id="3.30.1490.20">
    <property type="entry name" value="ATP-grasp fold, A domain"/>
    <property type="match status" value="1"/>
</dbReference>
<organism evidence="6 7">
    <name type="scientific">Spongiactinospora gelatinilytica</name>
    <dbReference type="NCBI Taxonomy" id="2666298"/>
    <lineage>
        <taxon>Bacteria</taxon>
        <taxon>Bacillati</taxon>
        <taxon>Actinomycetota</taxon>
        <taxon>Actinomycetes</taxon>
        <taxon>Streptosporangiales</taxon>
        <taxon>Streptosporangiaceae</taxon>
        <taxon>Spongiactinospora</taxon>
    </lineage>
</organism>
<evidence type="ECO:0000259" key="5">
    <source>
        <dbReference type="PROSITE" id="PS50975"/>
    </source>
</evidence>
<dbReference type="InterPro" id="IPR011761">
    <property type="entry name" value="ATP-grasp"/>
</dbReference>
<evidence type="ECO:0000256" key="4">
    <source>
        <dbReference type="PROSITE-ProRule" id="PRU00409"/>
    </source>
</evidence>
<evidence type="ECO:0000256" key="3">
    <source>
        <dbReference type="ARBA" id="ARBA00022840"/>
    </source>
</evidence>
<dbReference type="SUPFAM" id="SSF56059">
    <property type="entry name" value="Glutathione synthetase ATP-binding domain-like"/>
    <property type="match status" value="1"/>
</dbReference>
<dbReference type="EMBL" id="POUA01000051">
    <property type="protein sequence ID" value="PZG50991.1"/>
    <property type="molecule type" value="Genomic_DNA"/>
</dbReference>
<comment type="caution">
    <text evidence="6">The sequence shown here is derived from an EMBL/GenBank/DDBJ whole genome shotgun (WGS) entry which is preliminary data.</text>
</comment>
<dbReference type="InterPro" id="IPR052032">
    <property type="entry name" value="ATP-dep_AA_Ligase"/>
</dbReference>
<dbReference type="GO" id="GO:0005524">
    <property type="term" value="F:ATP binding"/>
    <property type="evidence" value="ECO:0007669"/>
    <property type="project" value="UniProtKB-UniRule"/>
</dbReference>
<sequence>MSVLVLHYRGSIAATPYDRWVAEYGGDVLLLTAEEENLTPAAAGYRHAAAVPGYETGGRVEALCLGLAREHGVRHIVACQERDLERAAQLREILGLPGQRLDSVLPFRDKVLMKERFVAAGLPVTPYREIECAADLLAFAGEHGFPVVVKPRDSAGSVGLRILRSAGELETYLADELDLYGEHPPNLIAERFVPGPMCHVDGLVVGGQVVLAWPSQYLYSLSSFREDRGGRMDVTLDVDDPLTGRLVELTERALQALPGPRDFAFHAEIFHTPGDELVLCEIACRTGGASVRDVIRILFGVDPTESWVRAQLGLPLPAALTAAFSGTGSGRPRPARMSGQLVLMKRPGRVVSVPDGPPPFPWIEKYQVFVQPGQTMRAATFSADFLFTTLVSGPDRATCVARLRQVEAWFMDGLVLRGPVLARSHHTNA</sequence>
<dbReference type="Gene3D" id="3.30.470.20">
    <property type="entry name" value="ATP-grasp fold, B domain"/>
    <property type="match status" value="1"/>
</dbReference>
<dbReference type="InterPro" id="IPR005479">
    <property type="entry name" value="CPAse_ATP-bd"/>
</dbReference>
<keyword evidence="2 4" id="KW-0547">Nucleotide-binding</keyword>
<dbReference type="PANTHER" id="PTHR43585:SF2">
    <property type="entry name" value="ATP-GRASP ENZYME FSQD"/>
    <property type="match status" value="1"/>
</dbReference>
<evidence type="ECO:0000256" key="1">
    <source>
        <dbReference type="ARBA" id="ARBA00022598"/>
    </source>
</evidence>
<dbReference type="Pfam" id="PF02786">
    <property type="entry name" value="CPSase_L_D2"/>
    <property type="match status" value="1"/>
</dbReference>
<dbReference type="InterPro" id="IPR013815">
    <property type="entry name" value="ATP_grasp_subdomain_1"/>
</dbReference>
<dbReference type="GO" id="GO:0046872">
    <property type="term" value="F:metal ion binding"/>
    <property type="evidence" value="ECO:0007669"/>
    <property type="project" value="InterPro"/>
</dbReference>
<feature type="domain" description="ATP-grasp" evidence="5">
    <location>
        <begin position="114"/>
        <end position="312"/>
    </location>
</feature>